<evidence type="ECO:0000313" key="2">
    <source>
        <dbReference type="EMBL" id="NNH70093.1"/>
    </source>
</evidence>
<comment type="caution">
    <text evidence="2">The sequence shown here is derived from an EMBL/GenBank/DDBJ whole genome shotgun (WGS) entry which is preliminary data.</text>
</comment>
<dbReference type="InterPro" id="IPR005152">
    <property type="entry name" value="Lipase_secreted"/>
</dbReference>
<dbReference type="PANTHER" id="PTHR34853">
    <property type="match status" value="1"/>
</dbReference>
<dbReference type="Gene3D" id="1.10.260.130">
    <property type="match status" value="1"/>
</dbReference>
<dbReference type="GO" id="GO:0016042">
    <property type="term" value="P:lipid catabolic process"/>
    <property type="evidence" value="ECO:0007669"/>
    <property type="project" value="InterPro"/>
</dbReference>
<evidence type="ECO:0000256" key="1">
    <source>
        <dbReference type="SAM" id="SignalP"/>
    </source>
</evidence>
<dbReference type="InterPro" id="IPR029058">
    <property type="entry name" value="AB_hydrolase_fold"/>
</dbReference>
<dbReference type="Gene3D" id="3.40.50.1820">
    <property type="entry name" value="alpha/beta hydrolase"/>
    <property type="match status" value="1"/>
</dbReference>
<dbReference type="Proteomes" id="UP000586827">
    <property type="component" value="Unassembled WGS sequence"/>
</dbReference>
<accession>A0A849BU10</accession>
<dbReference type="GO" id="GO:0004806">
    <property type="term" value="F:triacylglycerol lipase activity"/>
    <property type="evidence" value="ECO:0007669"/>
    <property type="project" value="InterPro"/>
</dbReference>
<sequence>MRVLGGWTRALAAATISASALLSVPGAPAQAAAEGTPITVAAQPAGWRGAANGYSVDYWTTRSNGEAVPASGALMLPEGPAPAGGWPIMAYDHGTSGLGPGCGGQSASSVFSRPQEDAILQYFVDKGFAVVAPDLLGLGRFETGPHPYLELRSEATATIDLVKAARAARPDLSRSWAVTGFSQGGHAALGTANLQSALAPDLDFRGTIAVDPSSDVEKLVPLGGPYFPEIPGTSGAMINGFVVMMFAGLRETHPELDLDSYLTPLGTSILDEAGSKCFADIAKLTQGVALGELFSRPLGDPRFRAAIDTYMTVPTSGYDAPILLLLNAADTVVPSPLHAALAAQFAANGVDFATVVGMGQHTELNPEMWTAIESFVARVLSTPTQP</sequence>
<name>A0A849BU10_9NOCA</name>
<dbReference type="EMBL" id="JABELX010000003">
    <property type="protein sequence ID" value="NNH70093.1"/>
    <property type="molecule type" value="Genomic_DNA"/>
</dbReference>
<dbReference type="SUPFAM" id="SSF53474">
    <property type="entry name" value="alpha/beta-Hydrolases"/>
    <property type="match status" value="1"/>
</dbReference>
<keyword evidence="1" id="KW-0732">Signal</keyword>
<dbReference type="RefSeq" id="WP_067518156.1">
    <property type="nucleotide sequence ID" value="NZ_JABELX010000003.1"/>
</dbReference>
<dbReference type="PIRSF" id="PIRSF029171">
    <property type="entry name" value="Esterase_LipA"/>
    <property type="match status" value="1"/>
</dbReference>
<keyword evidence="3" id="KW-1185">Reference proteome</keyword>
<feature type="signal peptide" evidence="1">
    <location>
        <begin position="1"/>
        <end position="31"/>
    </location>
</feature>
<reference evidence="2 3" key="1">
    <citation type="submission" date="2020-05" db="EMBL/GenBank/DDBJ databases">
        <title>MicrobeNet Type strains.</title>
        <authorList>
            <person name="Nicholson A.C."/>
        </authorList>
    </citation>
    <scope>NUCLEOTIDE SEQUENCE [LARGE SCALE GENOMIC DNA]</scope>
    <source>
        <strain evidence="2 3">JCM 3224</strain>
    </source>
</reference>
<evidence type="ECO:0000313" key="3">
    <source>
        <dbReference type="Proteomes" id="UP000586827"/>
    </source>
</evidence>
<dbReference type="Pfam" id="PF03583">
    <property type="entry name" value="LIP"/>
    <property type="match status" value="1"/>
</dbReference>
<gene>
    <name evidence="2" type="ORF">HLB23_09515</name>
</gene>
<dbReference type="AlphaFoldDB" id="A0A849BU10"/>
<dbReference type="PANTHER" id="PTHR34853:SF1">
    <property type="entry name" value="LIPASE 5"/>
    <property type="match status" value="1"/>
</dbReference>
<organism evidence="2 3">
    <name type="scientific">Nocardia uniformis</name>
    <dbReference type="NCBI Taxonomy" id="53432"/>
    <lineage>
        <taxon>Bacteria</taxon>
        <taxon>Bacillati</taxon>
        <taxon>Actinomycetota</taxon>
        <taxon>Actinomycetes</taxon>
        <taxon>Mycobacteriales</taxon>
        <taxon>Nocardiaceae</taxon>
        <taxon>Nocardia</taxon>
    </lineage>
</organism>
<proteinExistence type="predicted"/>
<keyword evidence="2" id="KW-0378">Hydrolase</keyword>
<protein>
    <submittedName>
        <fullName evidence="2">Alpha/beta fold hydrolase</fullName>
    </submittedName>
</protein>
<feature type="chain" id="PRO_5032837541" evidence="1">
    <location>
        <begin position="32"/>
        <end position="386"/>
    </location>
</feature>